<dbReference type="EMBL" id="JACVXA010000058">
    <property type="protein sequence ID" value="MBE3639770.1"/>
    <property type="molecule type" value="Genomic_DNA"/>
</dbReference>
<evidence type="ECO:0000256" key="3">
    <source>
        <dbReference type="ARBA" id="ARBA00022801"/>
    </source>
</evidence>
<evidence type="ECO:0000313" key="7">
    <source>
        <dbReference type="Proteomes" id="UP000609121"/>
    </source>
</evidence>
<keyword evidence="3 4" id="KW-0378">Hydrolase</keyword>
<dbReference type="GO" id="GO:0034432">
    <property type="term" value="F:bis(5'-adenosyl)-pentaphosphatase activity"/>
    <property type="evidence" value="ECO:0007669"/>
    <property type="project" value="TreeGrafter"/>
</dbReference>
<dbReference type="RefSeq" id="WP_193184774.1">
    <property type="nucleotide sequence ID" value="NZ_JACVXA010000058.1"/>
</dbReference>
<dbReference type="PROSITE" id="PS00893">
    <property type="entry name" value="NUDIX_BOX"/>
    <property type="match status" value="1"/>
</dbReference>
<accession>A0A8J6ZC38</accession>
<evidence type="ECO:0000256" key="4">
    <source>
        <dbReference type="HAMAP-Rule" id="MF_00298"/>
    </source>
</evidence>
<proteinExistence type="inferred from homology"/>
<sequence>MTPEQIAALPYRENVGVMLANRDNRVFVAQRIDNPGPALQMPQGGIDPGETPRAAALRELEEETGVSPDLVTVEAESADWIAYDLPPDLVAKMWKGRFRGQKQKWFLLRFHGTDDQIDIATEHPEFSEWHWVALEEVAERIVPFKRAVYEQVVAEFRPYLS</sequence>
<dbReference type="PRINTS" id="PR00502">
    <property type="entry name" value="NUDIXFAMILY"/>
</dbReference>
<dbReference type="EC" id="3.6.1.-" evidence="4"/>
<keyword evidence="7" id="KW-1185">Reference proteome</keyword>
<dbReference type="InterPro" id="IPR020084">
    <property type="entry name" value="NUDIX_hydrolase_CS"/>
</dbReference>
<dbReference type="HAMAP" id="MF_00298">
    <property type="entry name" value="Nudix_RppH"/>
    <property type="match status" value="1"/>
</dbReference>
<comment type="cofactor">
    <cofactor evidence="2">
        <name>Mg(2+)</name>
        <dbReference type="ChEBI" id="CHEBI:18420"/>
    </cofactor>
</comment>
<feature type="domain" description="Nudix hydrolase" evidence="5">
    <location>
        <begin position="10"/>
        <end position="154"/>
    </location>
</feature>
<evidence type="ECO:0000313" key="6">
    <source>
        <dbReference type="EMBL" id="MBE3639770.1"/>
    </source>
</evidence>
<name>A0A8J6ZC38_9RHOB</name>
<dbReference type="PANTHER" id="PTHR11839:SF22">
    <property type="entry name" value="NUDIX HYDROLASE 26, CHLOROPLASTIC"/>
    <property type="match status" value="1"/>
</dbReference>
<dbReference type="InterPro" id="IPR015797">
    <property type="entry name" value="NUDIX_hydrolase-like_dom_sf"/>
</dbReference>
<dbReference type="GO" id="GO:0006753">
    <property type="term" value="P:nucleoside phosphate metabolic process"/>
    <property type="evidence" value="ECO:0007669"/>
    <property type="project" value="TreeGrafter"/>
</dbReference>
<dbReference type="InterPro" id="IPR020476">
    <property type="entry name" value="Nudix_hydrolase"/>
</dbReference>
<dbReference type="InterPro" id="IPR022927">
    <property type="entry name" value="RppH"/>
</dbReference>
<evidence type="ECO:0000256" key="2">
    <source>
        <dbReference type="ARBA" id="ARBA00001946"/>
    </source>
</evidence>
<dbReference type="AlphaFoldDB" id="A0A8J6ZC38"/>
<feature type="short sequence motif" description="Nudix box" evidence="4">
    <location>
        <begin position="44"/>
        <end position="65"/>
    </location>
</feature>
<comment type="cofactor">
    <cofactor evidence="1">
        <name>Mn(2+)</name>
        <dbReference type="ChEBI" id="CHEBI:29035"/>
    </cofactor>
</comment>
<comment type="function">
    <text evidence="4">Accelerates the degradation of transcripts by removing pyrophosphate from the 5'-end of triphosphorylated RNA, leading to a more labile monophosphorylated state that can stimulate subsequent ribonuclease cleavage.</text>
</comment>
<evidence type="ECO:0000259" key="5">
    <source>
        <dbReference type="PROSITE" id="PS51462"/>
    </source>
</evidence>
<dbReference type="Pfam" id="PF00293">
    <property type="entry name" value="NUDIX"/>
    <property type="match status" value="1"/>
</dbReference>
<dbReference type="GO" id="GO:0008893">
    <property type="term" value="F:guanosine-3',5'-bis(diphosphate) 3'-diphosphatase activity"/>
    <property type="evidence" value="ECO:0007669"/>
    <property type="project" value="TreeGrafter"/>
</dbReference>
<dbReference type="InterPro" id="IPR000086">
    <property type="entry name" value="NUDIX_hydrolase_dom"/>
</dbReference>
<dbReference type="GO" id="GO:0019693">
    <property type="term" value="P:ribose phosphate metabolic process"/>
    <property type="evidence" value="ECO:0007669"/>
    <property type="project" value="TreeGrafter"/>
</dbReference>
<comment type="similarity">
    <text evidence="4">Belongs to the Nudix hydrolase family. RppH subfamily.</text>
</comment>
<dbReference type="Gene3D" id="3.90.79.10">
    <property type="entry name" value="Nucleoside Triphosphate Pyrophosphohydrolase"/>
    <property type="match status" value="1"/>
</dbReference>
<organism evidence="6 7">
    <name type="scientific">Mangrovicoccus algicola</name>
    <dbReference type="NCBI Taxonomy" id="2771008"/>
    <lineage>
        <taxon>Bacteria</taxon>
        <taxon>Pseudomonadati</taxon>
        <taxon>Pseudomonadota</taxon>
        <taxon>Alphaproteobacteria</taxon>
        <taxon>Rhodobacterales</taxon>
        <taxon>Paracoccaceae</taxon>
        <taxon>Mangrovicoccus</taxon>
    </lineage>
</organism>
<protein>
    <recommendedName>
        <fullName evidence="4">RNA pyrophosphohydrolase</fullName>
        <ecNumber evidence="4">3.6.1.-</ecNumber>
    </recommendedName>
    <alternativeName>
        <fullName evidence="4">(Di)nucleoside polyphosphate hydrolase</fullName>
    </alternativeName>
</protein>
<dbReference type="CDD" id="cd03671">
    <property type="entry name" value="NUDIX_Ap4A_hydrolase_plant_like"/>
    <property type="match status" value="1"/>
</dbReference>
<dbReference type="Proteomes" id="UP000609121">
    <property type="component" value="Unassembled WGS sequence"/>
</dbReference>
<dbReference type="PROSITE" id="PS51462">
    <property type="entry name" value="NUDIX"/>
    <property type="match status" value="1"/>
</dbReference>
<reference evidence="6" key="1">
    <citation type="submission" date="2020-09" db="EMBL/GenBank/DDBJ databases">
        <title>A novel bacterium of genus Mangrovicoccus, isolated from South China Sea.</title>
        <authorList>
            <person name="Huang H."/>
            <person name="Mo K."/>
            <person name="Hu Y."/>
        </authorList>
    </citation>
    <scope>NUCLEOTIDE SEQUENCE</scope>
    <source>
        <strain evidence="6">HB182678</strain>
    </source>
</reference>
<comment type="caution">
    <text evidence="6">The sequence shown here is derived from an EMBL/GenBank/DDBJ whole genome shotgun (WGS) entry which is preliminary data.</text>
</comment>
<dbReference type="PANTHER" id="PTHR11839">
    <property type="entry name" value="UDP/ADP-SUGAR PYROPHOSPHATASE"/>
    <property type="match status" value="1"/>
</dbReference>
<dbReference type="SUPFAM" id="SSF55811">
    <property type="entry name" value="Nudix"/>
    <property type="match status" value="1"/>
</dbReference>
<dbReference type="NCBIfam" id="NF001937">
    <property type="entry name" value="PRK00714.1-4"/>
    <property type="match status" value="1"/>
</dbReference>
<evidence type="ECO:0000256" key="1">
    <source>
        <dbReference type="ARBA" id="ARBA00001936"/>
    </source>
</evidence>
<dbReference type="NCBIfam" id="NF001938">
    <property type="entry name" value="PRK00714.1-5"/>
    <property type="match status" value="1"/>
</dbReference>
<gene>
    <name evidence="4" type="primary">rppH</name>
    <name evidence="4" type="synonym">nudH</name>
    <name evidence="6" type="ORF">ICN82_16325</name>
</gene>
<dbReference type="NCBIfam" id="NF001936">
    <property type="entry name" value="PRK00714.1-3"/>
    <property type="match status" value="1"/>
</dbReference>
<comment type="cofactor">
    <cofactor evidence="4">
        <name>a divalent metal cation</name>
        <dbReference type="ChEBI" id="CHEBI:60240"/>
    </cofactor>
</comment>